<accession>A0A197JN33</accession>
<keyword evidence="1" id="KW-1133">Transmembrane helix</keyword>
<keyword evidence="1" id="KW-0812">Transmembrane</keyword>
<feature type="transmembrane region" description="Helical" evidence="1">
    <location>
        <begin position="12"/>
        <end position="29"/>
    </location>
</feature>
<dbReference type="OrthoDB" id="2430326at2759"/>
<name>A0A197JN33_9FUNG</name>
<dbReference type="Proteomes" id="UP000078512">
    <property type="component" value="Unassembled WGS sequence"/>
</dbReference>
<evidence type="ECO:0000256" key="1">
    <source>
        <dbReference type="SAM" id="Phobius"/>
    </source>
</evidence>
<dbReference type="EMBL" id="KV442065">
    <property type="protein sequence ID" value="OAQ26565.1"/>
    <property type="molecule type" value="Genomic_DNA"/>
</dbReference>
<evidence type="ECO:0000313" key="3">
    <source>
        <dbReference type="Proteomes" id="UP000078512"/>
    </source>
</evidence>
<reference evidence="2 3" key="1">
    <citation type="submission" date="2016-05" db="EMBL/GenBank/DDBJ databases">
        <title>Genome sequencing reveals origins of a unique bacterial endosymbiosis in the earliest lineages of terrestrial Fungi.</title>
        <authorList>
            <consortium name="DOE Joint Genome Institute"/>
            <person name="Uehling J."/>
            <person name="Gryganskyi A."/>
            <person name="Hameed K."/>
            <person name="Tschaplinski T."/>
            <person name="Misztal P."/>
            <person name="Wu S."/>
            <person name="Desiro A."/>
            <person name="Vande Pol N."/>
            <person name="Du Z.-Y."/>
            <person name="Zienkiewicz A."/>
            <person name="Zienkiewicz K."/>
            <person name="Morin E."/>
            <person name="Tisserant E."/>
            <person name="Splivallo R."/>
            <person name="Hainaut M."/>
            <person name="Henrissat B."/>
            <person name="Ohm R."/>
            <person name="Kuo A."/>
            <person name="Yan J."/>
            <person name="Lipzen A."/>
            <person name="Nolan M."/>
            <person name="Labutti K."/>
            <person name="Barry K."/>
            <person name="Goldstein A."/>
            <person name="Labbe J."/>
            <person name="Schadt C."/>
            <person name="Tuskan G."/>
            <person name="Grigoriev I."/>
            <person name="Martin F."/>
            <person name="Vilgalys R."/>
            <person name="Bonito G."/>
        </authorList>
    </citation>
    <scope>NUCLEOTIDE SEQUENCE [LARGE SCALE GENOMIC DNA]</scope>
    <source>
        <strain evidence="2 3">AG-77</strain>
    </source>
</reference>
<organism evidence="2 3">
    <name type="scientific">Linnemannia elongata AG-77</name>
    <dbReference type="NCBI Taxonomy" id="1314771"/>
    <lineage>
        <taxon>Eukaryota</taxon>
        <taxon>Fungi</taxon>
        <taxon>Fungi incertae sedis</taxon>
        <taxon>Mucoromycota</taxon>
        <taxon>Mortierellomycotina</taxon>
        <taxon>Mortierellomycetes</taxon>
        <taxon>Mortierellales</taxon>
        <taxon>Mortierellaceae</taxon>
        <taxon>Linnemannia</taxon>
    </lineage>
</organism>
<feature type="transmembrane region" description="Helical" evidence="1">
    <location>
        <begin position="147"/>
        <end position="167"/>
    </location>
</feature>
<gene>
    <name evidence="2" type="ORF">K457DRAFT_899086</name>
</gene>
<evidence type="ECO:0000313" key="2">
    <source>
        <dbReference type="EMBL" id="OAQ26565.1"/>
    </source>
</evidence>
<proteinExistence type="predicted"/>
<feature type="transmembrane region" description="Helical" evidence="1">
    <location>
        <begin position="63"/>
        <end position="83"/>
    </location>
</feature>
<sequence>MASTGLRTLRIWMVILTFTNLVFITIHYAEGKYGSNSGTYRIFSYIDKGLTIKNDKFFLWQDWTLIVSSSVLFLAYIYAYKVITTRLHKYLRALLMLIPTVLVLLVGIQCICLVLSLDYPMPDGPPTPFDCAYLSGLERIYCGVVEFSPFFAIVMGLFALLEIYTTIRKGPMLPKGYHQSYIPNVGYAEGVNVDYVRPPEMPMTIQHPLWLQNPYGGGDGNQQSSTLNRPFFTFPSYWAFPPEQNIPNYVNSMDPAATPGPRPLQQLPSLPEEVFDNRLPIPTTVQAPVYYQPPNMPPVGAEVFDNRLPIPTSAQGPDYSYEPPNMPSVGTEVFDNRLPIPISAQRPGYPNEPPNMPSVGAEVSFVGVEGSFVGQQFDVRAPRAPQGLVSVQRRPQEEEEEFDDY</sequence>
<dbReference type="AlphaFoldDB" id="A0A197JN33"/>
<protein>
    <submittedName>
        <fullName evidence="2">Uncharacterized protein</fullName>
    </submittedName>
</protein>
<keyword evidence="1" id="KW-0472">Membrane</keyword>
<keyword evidence="3" id="KW-1185">Reference proteome</keyword>
<feature type="transmembrane region" description="Helical" evidence="1">
    <location>
        <begin position="95"/>
        <end position="117"/>
    </location>
</feature>